<sequence length="53" mass="5706">PPGGVMVANFETSKGYYANGTHEINKGRNILLNKSIIAAHQPTAIGTVKRQLQ</sequence>
<reference evidence="2" key="1">
    <citation type="submission" date="2016-06" db="EMBL/GenBank/DDBJ databases">
        <title>Parallel loss of symbiosis genes in relatives of nitrogen-fixing non-legume Parasponia.</title>
        <authorList>
            <person name="Van Velzen R."/>
            <person name="Holmer R."/>
            <person name="Bu F."/>
            <person name="Rutten L."/>
            <person name="Van Zeijl A."/>
            <person name="Liu W."/>
            <person name="Santuari L."/>
            <person name="Cao Q."/>
            <person name="Sharma T."/>
            <person name="Shen D."/>
            <person name="Roswanjaya Y."/>
            <person name="Wardhani T."/>
            <person name="Kalhor M.S."/>
            <person name="Jansen J."/>
            <person name="Van den Hoogen J."/>
            <person name="Gungor B."/>
            <person name="Hartog M."/>
            <person name="Hontelez J."/>
            <person name="Verver J."/>
            <person name="Yang W.-C."/>
            <person name="Schijlen E."/>
            <person name="Repin R."/>
            <person name="Schilthuizen M."/>
            <person name="Schranz E."/>
            <person name="Heidstra R."/>
            <person name="Miyata K."/>
            <person name="Fedorova E."/>
            <person name="Kohlen W."/>
            <person name="Bisseling T."/>
            <person name="Smit S."/>
            <person name="Geurts R."/>
        </authorList>
    </citation>
    <scope>NUCLEOTIDE SEQUENCE [LARGE SCALE GENOMIC DNA]</scope>
    <source>
        <strain evidence="2">cv. WU1-14</strain>
    </source>
</reference>
<accession>A0A2P5BUS7</accession>
<protein>
    <submittedName>
        <fullName evidence="1">Uncharacterized protein</fullName>
    </submittedName>
</protein>
<name>A0A2P5BUS7_PARAD</name>
<dbReference type="Proteomes" id="UP000237105">
    <property type="component" value="Unassembled WGS sequence"/>
</dbReference>
<evidence type="ECO:0000313" key="1">
    <source>
        <dbReference type="EMBL" id="PON52533.1"/>
    </source>
</evidence>
<organism evidence="1 2">
    <name type="scientific">Parasponia andersonii</name>
    <name type="common">Sponia andersonii</name>
    <dbReference type="NCBI Taxonomy" id="3476"/>
    <lineage>
        <taxon>Eukaryota</taxon>
        <taxon>Viridiplantae</taxon>
        <taxon>Streptophyta</taxon>
        <taxon>Embryophyta</taxon>
        <taxon>Tracheophyta</taxon>
        <taxon>Spermatophyta</taxon>
        <taxon>Magnoliopsida</taxon>
        <taxon>eudicotyledons</taxon>
        <taxon>Gunneridae</taxon>
        <taxon>Pentapetalae</taxon>
        <taxon>rosids</taxon>
        <taxon>fabids</taxon>
        <taxon>Rosales</taxon>
        <taxon>Cannabaceae</taxon>
        <taxon>Parasponia</taxon>
    </lineage>
</organism>
<gene>
    <name evidence="1" type="ORF">PanWU01x14_209310</name>
</gene>
<dbReference type="AlphaFoldDB" id="A0A2P5BUS7"/>
<dbReference type="EMBL" id="JXTB01000218">
    <property type="protein sequence ID" value="PON52533.1"/>
    <property type="molecule type" value="Genomic_DNA"/>
</dbReference>
<evidence type="ECO:0000313" key="2">
    <source>
        <dbReference type="Proteomes" id="UP000237105"/>
    </source>
</evidence>
<proteinExistence type="predicted"/>
<feature type="non-terminal residue" evidence="1">
    <location>
        <position position="1"/>
    </location>
</feature>
<comment type="caution">
    <text evidence="1">The sequence shown here is derived from an EMBL/GenBank/DDBJ whole genome shotgun (WGS) entry which is preliminary data.</text>
</comment>
<keyword evidence="2" id="KW-1185">Reference proteome</keyword>